<organism evidence="3 4">
    <name type="scientific">Cylindrodendrum hubeiense</name>
    <dbReference type="NCBI Taxonomy" id="595255"/>
    <lineage>
        <taxon>Eukaryota</taxon>
        <taxon>Fungi</taxon>
        <taxon>Dikarya</taxon>
        <taxon>Ascomycota</taxon>
        <taxon>Pezizomycotina</taxon>
        <taxon>Sordariomycetes</taxon>
        <taxon>Hypocreomycetidae</taxon>
        <taxon>Hypocreales</taxon>
        <taxon>Nectriaceae</taxon>
        <taxon>Cylindrodendrum</taxon>
    </lineage>
</organism>
<reference evidence="3" key="1">
    <citation type="submission" date="2020-03" db="EMBL/GenBank/DDBJ databases">
        <title>Draft Genome Sequence of Cylindrodendrum hubeiense.</title>
        <authorList>
            <person name="Buettner E."/>
            <person name="Kellner H."/>
        </authorList>
    </citation>
    <scope>NUCLEOTIDE SEQUENCE</scope>
    <source>
        <strain evidence="3">IHI 201604</strain>
    </source>
</reference>
<dbReference type="Proteomes" id="UP000722485">
    <property type="component" value="Unassembled WGS sequence"/>
</dbReference>
<gene>
    <name evidence="3" type="ORF">G7Z17_g3532</name>
</gene>
<dbReference type="InterPro" id="IPR016135">
    <property type="entry name" value="UBQ-conjugating_enzyme/RWD"/>
</dbReference>
<feature type="region of interest" description="Disordered" evidence="1">
    <location>
        <begin position="487"/>
        <end position="506"/>
    </location>
</feature>
<dbReference type="OrthoDB" id="20872at2759"/>
<dbReference type="InterPro" id="IPR000608">
    <property type="entry name" value="UBC"/>
</dbReference>
<dbReference type="InterPro" id="IPR038305">
    <property type="entry name" value="HeLo_sf"/>
</dbReference>
<dbReference type="Pfam" id="PF14479">
    <property type="entry name" value="HeLo"/>
    <property type="match status" value="1"/>
</dbReference>
<proteinExistence type="predicted"/>
<dbReference type="Pfam" id="PF00179">
    <property type="entry name" value="UQ_con"/>
    <property type="match status" value="1"/>
</dbReference>
<dbReference type="PANTHER" id="PTHR24068">
    <property type="entry name" value="UBIQUITIN-CONJUGATING ENZYME E2"/>
    <property type="match status" value="1"/>
</dbReference>
<dbReference type="Gene3D" id="1.20.120.1020">
    <property type="entry name" value="Prion-inhibition and propagation, HeLo domain"/>
    <property type="match status" value="1"/>
</dbReference>
<dbReference type="EMBL" id="JAANBB010000044">
    <property type="protein sequence ID" value="KAF7553524.1"/>
    <property type="molecule type" value="Genomic_DNA"/>
</dbReference>
<dbReference type="Gene3D" id="3.10.110.10">
    <property type="entry name" value="Ubiquitin Conjugating Enzyme"/>
    <property type="match status" value="1"/>
</dbReference>
<dbReference type="InterPro" id="IPR029498">
    <property type="entry name" value="HeLo_dom"/>
</dbReference>
<sequence length="506" mass="57202">MGEMALSDVGLTDLFKTTLETWDIADAGRGYAQDFNFLREGLDSQRAMFLIWAERMGFESSRGYNKELDRELMVVPVKNNLSHLKLLFSNTDKLSDNYGLKVYQETFVAGAIGQVGAMLTYLVTGKDRNQAAFRRRYVKFLQNFDAQHQKVPPLDATRTTNQQQQKETSIWRVSKWAIEDETKFKQLVHDVGRVVQDLKDLTKHIKTPRSTEEMAVEFVGEINEIDLAMVELVAADNAAILSGAASIRLRAIESRTTHDHNLRSGAPTCGTAMTRNAHIEPSRERNGLSPTEFIPMNVKDIADENAAACAALVKRLETEDPKIFNRSFKQWRMIRPLKEVRDVSTCDKDPWFTFKPIFEDQLDKFIGTFQGPKDTPYEGGIFHVRVNLDEGYPMEPPSMWFLTKILHPNINEVGAISLDLLESEWKPTYSISSLLVAVASLTGSPNWDSPLSTSPAVPFSNDHHAFEIEATRWTKLYATGHIFNPGERSDGFSNTTDQAITRRGKK</sequence>
<dbReference type="PROSITE" id="PS50127">
    <property type="entry name" value="UBC_2"/>
    <property type="match status" value="1"/>
</dbReference>
<evidence type="ECO:0000313" key="4">
    <source>
        <dbReference type="Proteomes" id="UP000722485"/>
    </source>
</evidence>
<name>A0A9P5LAN8_9HYPO</name>
<feature type="domain" description="UBC core" evidence="2">
    <location>
        <begin position="331"/>
        <end position="479"/>
    </location>
</feature>
<protein>
    <recommendedName>
        <fullName evidence="2">UBC core domain-containing protein</fullName>
    </recommendedName>
</protein>
<comment type="caution">
    <text evidence="3">The sequence shown here is derived from an EMBL/GenBank/DDBJ whole genome shotgun (WGS) entry which is preliminary data.</text>
</comment>
<evidence type="ECO:0000313" key="3">
    <source>
        <dbReference type="EMBL" id="KAF7553524.1"/>
    </source>
</evidence>
<evidence type="ECO:0000259" key="2">
    <source>
        <dbReference type="PROSITE" id="PS50127"/>
    </source>
</evidence>
<dbReference type="AlphaFoldDB" id="A0A9P5LAN8"/>
<dbReference type="SMART" id="SM00212">
    <property type="entry name" value="UBCc"/>
    <property type="match status" value="1"/>
</dbReference>
<keyword evidence="4" id="KW-1185">Reference proteome</keyword>
<evidence type="ECO:0000256" key="1">
    <source>
        <dbReference type="SAM" id="MobiDB-lite"/>
    </source>
</evidence>
<accession>A0A9P5LAN8</accession>
<dbReference type="SUPFAM" id="SSF54495">
    <property type="entry name" value="UBC-like"/>
    <property type="match status" value="1"/>
</dbReference>